<feature type="compositionally biased region" description="Polar residues" evidence="3">
    <location>
        <begin position="1"/>
        <end position="14"/>
    </location>
</feature>
<dbReference type="InterPro" id="IPR007243">
    <property type="entry name" value="Atg6/Beclin"/>
</dbReference>
<feature type="domain" description="Atg6/beclin coiled-coil" evidence="5">
    <location>
        <begin position="122"/>
        <end position="248"/>
    </location>
</feature>
<accession>A0AAE9D694</accession>
<keyword evidence="2" id="KW-0175">Coiled coil</keyword>
<comment type="similarity">
    <text evidence="1">Belongs to the beclin family.</text>
</comment>
<evidence type="ECO:0000259" key="4">
    <source>
        <dbReference type="Pfam" id="PF04111"/>
    </source>
</evidence>
<evidence type="ECO:0000313" key="6">
    <source>
        <dbReference type="EMBL" id="ULT94448.1"/>
    </source>
</evidence>
<dbReference type="InterPro" id="IPR041691">
    <property type="entry name" value="Atg6/beclin_CC"/>
</dbReference>
<name>A0AAE9D694_CAEBR</name>
<dbReference type="GO" id="GO:0006914">
    <property type="term" value="P:autophagy"/>
    <property type="evidence" value="ECO:0007669"/>
    <property type="project" value="InterPro"/>
</dbReference>
<feature type="region of interest" description="Disordered" evidence="3">
    <location>
        <begin position="1"/>
        <end position="20"/>
    </location>
</feature>
<dbReference type="InterPro" id="IPR040455">
    <property type="entry name" value="Atg6_BARA"/>
</dbReference>
<evidence type="ECO:0000313" key="7">
    <source>
        <dbReference type="Proteomes" id="UP000827892"/>
    </source>
</evidence>
<evidence type="ECO:0000256" key="2">
    <source>
        <dbReference type="SAM" id="Coils"/>
    </source>
</evidence>
<sequence length="434" mass="49322">MACDTTSSDTSARSGTFREEEESYQEKAIRAVVDAAPVLLLLRNRRVVVFSAPSVRNFKMEPQRSYICLNCQNPLRIEFAQRRPDSADSEKKSETVITEALTGHSRNLMKLISDAQFPSDAPVCCDCSDALVKEMDAQVATLEDETKTYSTYINFLRENHPTTAIPELKAKLQNVTEEERDLEQQLKKLLAEEELIDTELQKKRRLAESSSEKSGELWNKYRDNLRQVFEDQDELFSLDAERQYAEVQHRKLIDTNVLDLCFHIWVDGIVGEINGFRLGYLKDAPVEFTEINAALGQIVLLLEILLERIGVQHHELVPVAMGSHSYIKLRRNGNDIENYPLYGQGTPLSGSSGIDAGIRRFLQLLEFLLKELKDRNKNFKPPYQIHADSLVDNGVKYNAVMTLNTDVRWSRSMALMLTDMKAACAQCDALRAPI</sequence>
<dbReference type="InterPro" id="IPR038274">
    <property type="entry name" value="Atg6/Beclin_C_sf"/>
</dbReference>
<dbReference type="AlphaFoldDB" id="A0AAE9D694"/>
<evidence type="ECO:0000259" key="5">
    <source>
        <dbReference type="Pfam" id="PF17675"/>
    </source>
</evidence>
<evidence type="ECO:0008006" key="8">
    <source>
        <dbReference type="Google" id="ProtNLM"/>
    </source>
</evidence>
<dbReference type="Gene3D" id="6.10.250.3110">
    <property type="match status" value="1"/>
</dbReference>
<dbReference type="Pfam" id="PF17675">
    <property type="entry name" value="APG6_N"/>
    <property type="match status" value="1"/>
</dbReference>
<feature type="coiled-coil region" evidence="2">
    <location>
        <begin position="165"/>
        <end position="199"/>
    </location>
</feature>
<dbReference type="Pfam" id="PF04111">
    <property type="entry name" value="APG6"/>
    <property type="match status" value="1"/>
</dbReference>
<feature type="domain" description="Atg6 BARA" evidence="4">
    <location>
        <begin position="254"/>
        <end position="427"/>
    </location>
</feature>
<dbReference type="PANTHER" id="PTHR12768:SF4">
    <property type="entry name" value="BECLIN-1"/>
    <property type="match status" value="1"/>
</dbReference>
<protein>
    <recommendedName>
        <fullName evidence="8">Protein CBR-BEC-1</fullName>
    </recommendedName>
</protein>
<dbReference type="EMBL" id="CP090894">
    <property type="protein sequence ID" value="ULT94448.1"/>
    <property type="molecule type" value="Genomic_DNA"/>
</dbReference>
<dbReference type="Proteomes" id="UP000827892">
    <property type="component" value="Chromosome IV"/>
</dbReference>
<reference evidence="6 7" key="1">
    <citation type="submission" date="2022-05" db="EMBL/GenBank/DDBJ databases">
        <title>Chromosome-level reference genomes for two strains of Caenorhabditis briggsae: an improved platform for comparative genomics.</title>
        <authorList>
            <person name="Stevens L."/>
            <person name="Andersen E.C."/>
        </authorList>
    </citation>
    <scope>NUCLEOTIDE SEQUENCE [LARGE SCALE GENOMIC DNA]</scope>
    <source>
        <strain evidence="6">QX1410_ONT</strain>
        <tissue evidence="6">Whole-organism</tissue>
    </source>
</reference>
<dbReference type="PANTHER" id="PTHR12768">
    <property type="entry name" value="BECLIN 1"/>
    <property type="match status" value="1"/>
</dbReference>
<organism evidence="6 7">
    <name type="scientific">Caenorhabditis briggsae</name>
    <dbReference type="NCBI Taxonomy" id="6238"/>
    <lineage>
        <taxon>Eukaryota</taxon>
        <taxon>Metazoa</taxon>
        <taxon>Ecdysozoa</taxon>
        <taxon>Nematoda</taxon>
        <taxon>Chromadorea</taxon>
        <taxon>Rhabditida</taxon>
        <taxon>Rhabditina</taxon>
        <taxon>Rhabditomorpha</taxon>
        <taxon>Rhabditoidea</taxon>
        <taxon>Rhabditidae</taxon>
        <taxon>Peloderinae</taxon>
        <taxon>Caenorhabditis</taxon>
    </lineage>
</organism>
<evidence type="ECO:0000256" key="3">
    <source>
        <dbReference type="SAM" id="MobiDB-lite"/>
    </source>
</evidence>
<evidence type="ECO:0000256" key="1">
    <source>
        <dbReference type="ARBA" id="ARBA00005965"/>
    </source>
</evidence>
<dbReference type="Gene3D" id="1.10.418.40">
    <property type="entry name" value="Autophagy protein 6/Beclin 1"/>
    <property type="match status" value="1"/>
</dbReference>
<gene>
    <name evidence="6" type="ORF">L3Y34_003728</name>
</gene>
<proteinExistence type="inferred from homology"/>